<evidence type="ECO:0000256" key="7">
    <source>
        <dbReference type="ARBA" id="ARBA00022833"/>
    </source>
</evidence>
<evidence type="ECO:0000256" key="8">
    <source>
        <dbReference type="PROSITE-ProRule" id="PRU00175"/>
    </source>
</evidence>
<dbReference type="InterPro" id="IPR001841">
    <property type="entry name" value="Znf_RING"/>
</dbReference>
<dbReference type="Pfam" id="PF01485">
    <property type="entry name" value="IBR"/>
    <property type="match status" value="1"/>
</dbReference>
<dbReference type="GO" id="GO:0043130">
    <property type="term" value="F:ubiquitin binding"/>
    <property type="evidence" value="ECO:0007669"/>
    <property type="project" value="TreeGrafter"/>
</dbReference>
<dbReference type="PROSITE" id="PS51873">
    <property type="entry name" value="TRIAD"/>
    <property type="match status" value="1"/>
</dbReference>
<evidence type="ECO:0000256" key="3">
    <source>
        <dbReference type="ARBA" id="ARBA00022723"/>
    </source>
</evidence>
<keyword evidence="12" id="KW-1185">Reference proteome</keyword>
<dbReference type="Pfam" id="PF22191">
    <property type="entry name" value="IBR_1"/>
    <property type="match status" value="1"/>
</dbReference>
<comment type="pathway">
    <text evidence="1">Protein modification; protein ubiquitination.</text>
</comment>
<dbReference type="Gene3D" id="3.30.40.10">
    <property type="entry name" value="Zinc/RING finger domain, C3HC4 (zinc finger)"/>
    <property type="match status" value="1"/>
</dbReference>
<dbReference type="EMBL" id="KV750391">
    <property type="protein sequence ID" value="OCL05005.1"/>
    <property type="molecule type" value="Genomic_DNA"/>
</dbReference>
<dbReference type="CDD" id="cd20335">
    <property type="entry name" value="BRcat_RBR"/>
    <property type="match status" value="1"/>
</dbReference>
<reference evidence="11 12" key="1">
    <citation type="journal article" date="2016" name="Nat. Commun.">
        <title>Ectomycorrhizal ecology is imprinted in the genome of the dominant symbiotic fungus Cenococcum geophilum.</title>
        <authorList>
            <consortium name="DOE Joint Genome Institute"/>
            <person name="Peter M."/>
            <person name="Kohler A."/>
            <person name="Ohm R.A."/>
            <person name="Kuo A."/>
            <person name="Krutzmann J."/>
            <person name="Morin E."/>
            <person name="Arend M."/>
            <person name="Barry K.W."/>
            <person name="Binder M."/>
            <person name="Choi C."/>
            <person name="Clum A."/>
            <person name="Copeland A."/>
            <person name="Grisel N."/>
            <person name="Haridas S."/>
            <person name="Kipfer T."/>
            <person name="LaButti K."/>
            <person name="Lindquist E."/>
            <person name="Lipzen A."/>
            <person name="Maire R."/>
            <person name="Meier B."/>
            <person name="Mihaltcheva S."/>
            <person name="Molinier V."/>
            <person name="Murat C."/>
            <person name="Poggeler S."/>
            <person name="Quandt C.A."/>
            <person name="Sperisen C."/>
            <person name="Tritt A."/>
            <person name="Tisserant E."/>
            <person name="Crous P.W."/>
            <person name="Henrissat B."/>
            <person name="Nehls U."/>
            <person name="Egli S."/>
            <person name="Spatafora J.W."/>
            <person name="Grigoriev I.V."/>
            <person name="Martin F.M."/>
        </authorList>
    </citation>
    <scope>NUCLEOTIDE SEQUENCE [LARGE SCALE GENOMIC DNA]</scope>
    <source>
        <strain evidence="11 12">CBS 207.34</strain>
    </source>
</reference>
<dbReference type="Gene3D" id="1.20.120.1750">
    <property type="match status" value="1"/>
</dbReference>
<evidence type="ECO:0000313" key="11">
    <source>
        <dbReference type="EMBL" id="OCL05005.1"/>
    </source>
</evidence>
<dbReference type="OrthoDB" id="1431934at2759"/>
<dbReference type="PROSITE" id="PS50089">
    <property type="entry name" value="ZF_RING_2"/>
    <property type="match status" value="1"/>
</dbReference>
<dbReference type="PANTHER" id="PTHR22770:SF13">
    <property type="entry name" value="RING-TYPE DOMAIN-CONTAINING PROTEIN"/>
    <property type="match status" value="1"/>
</dbReference>
<dbReference type="GO" id="GO:0043161">
    <property type="term" value="P:proteasome-mediated ubiquitin-dependent protein catabolic process"/>
    <property type="evidence" value="ECO:0007669"/>
    <property type="project" value="TreeGrafter"/>
</dbReference>
<feature type="domain" description="RING-type" evidence="9">
    <location>
        <begin position="2"/>
        <end position="55"/>
    </location>
</feature>
<evidence type="ECO:0000256" key="4">
    <source>
        <dbReference type="ARBA" id="ARBA00022737"/>
    </source>
</evidence>
<evidence type="ECO:0000259" key="10">
    <source>
        <dbReference type="PROSITE" id="PS51873"/>
    </source>
</evidence>
<sequence>ECSICGDTKPAIDFPKQITKTCAHEVNNCRKCLQSWIVSSLENRAWDKISCSECNELLLYSDVQTHASPEIFQKYDQLATRAALSTISEFRWCISPNGCTSGQIHESGPEGPIFRCMSCGFKSCTVHERAWHEGETCEEYDYRTDPKKKKAEDEASAKLVHKIAKNCPGCEWRIEKISGCDHMTCSRCNHEFCYLCSADYKKIREIGNSAHESSCRYHSNNIR</sequence>
<name>A0A8E2EUD1_9PEZI</name>
<dbReference type="SMART" id="SM00647">
    <property type="entry name" value="IBR"/>
    <property type="match status" value="2"/>
</dbReference>
<dbReference type="InterPro" id="IPR013083">
    <property type="entry name" value="Znf_RING/FYVE/PHD"/>
</dbReference>
<dbReference type="AlphaFoldDB" id="A0A8E2EUD1"/>
<keyword evidence="5 8" id="KW-0863">Zinc-finger</keyword>
<dbReference type="GO" id="GO:0097039">
    <property type="term" value="P:protein linear polyubiquitination"/>
    <property type="evidence" value="ECO:0007669"/>
    <property type="project" value="TreeGrafter"/>
</dbReference>
<dbReference type="GO" id="GO:0004842">
    <property type="term" value="F:ubiquitin-protein transferase activity"/>
    <property type="evidence" value="ECO:0007669"/>
    <property type="project" value="TreeGrafter"/>
</dbReference>
<proteinExistence type="predicted"/>
<gene>
    <name evidence="11" type="ORF">AOQ84DRAFT_299751</name>
</gene>
<dbReference type="Proteomes" id="UP000250140">
    <property type="component" value="Unassembled WGS sequence"/>
</dbReference>
<dbReference type="SUPFAM" id="SSF57850">
    <property type="entry name" value="RING/U-box"/>
    <property type="match status" value="3"/>
</dbReference>
<feature type="non-terminal residue" evidence="11">
    <location>
        <position position="1"/>
    </location>
</feature>
<feature type="domain" description="RING-type" evidence="10">
    <location>
        <begin position="1"/>
        <end position="223"/>
    </location>
</feature>
<dbReference type="PANTHER" id="PTHR22770">
    <property type="entry name" value="UBIQUITIN CONJUGATING ENZYME 7 INTERACTING PROTEIN-RELATED"/>
    <property type="match status" value="1"/>
</dbReference>
<dbReference type="InterPro" id="IPR044066">
    <property type="entry name" value="TRIAD_supradom"/>
</dbReference>
<keyword evidence="7" id="KW-0862">Zinc</keyword>
<keyword evidence="3" id="KW-0479">Metal-binding</keyword>
<evidence type="ECO:0008006" key="13">
    <source>
        <dbReference type="Google" id="ProtNLM"/>
    </source>
</evidence>
<dbReference type="GO" id="GO:0000151">
    <property type="term" value="C:ubiquitin ligase complex"/>
    <property type="evidence" value="ECO:0007669"/>
    <property type="project" value="TreeGrafter"/>
</dbReference>
<evidence type="ECO:0000256" key="5">
    <source>
        <dbReference type="ARBA" id="ARBA00022771"/>
    </source>
</evidence>
<keyword evidence="6" id="KW-0833">Ubl conjugation pathway</keyword>
<evidence type="ECO:0000256" key="1">
    <source>
        <dbReference type="ARBA" id="ARBA00004906"/>
    </source>
</evidence>
<protein>
    <recommendedName>
        <fullName evidence="13">RING-type domain-containing protein</fullName>
    </recommendedName>
</protein>
<keyword evidence="4" id="KW-0677">Repeat</keyword>
<dbReference type="GO" id="GO:0008270">
    <property type="term" value="F:zinc ion binding"/>
    <property type="evidence" value="ECO:0007669"/>
    <property type="project" value="UniProtKB-KW"/>
</dbReference>
<evidence type="ECO:0000256" key="2">
    <source>
        <dbReference type="ARBA" id="ARBA00022679"/>
    </source>
</evidence>
<dbReference type="InterPro" id="IPR051628">
    <property type="entry name" value="LUBAC_E3_Ligases"/>
</dbReference>
<dbReference type="InterPro" id="IPR002867">
    <property type="entry name" value="IBR_dom"/>
</dbReference>
<evidence type="ECO:0000259" key="9">
    <source>
        <dbReference type="PROSITE" id="PS50089"/>
    </source>
</evidence>
<evidence type="ECO:0000313" key="12">
    <source>
        <dbReference type="Proteomes" id="UP000250140"/>
    </source>
</evidence>
<keyword evidence="2" id="KW-0808">Transferase</keyword>
<organism evidence="11 12">
    <name type="scientific">Glonium stellatum</name>
    <dbReference type="NCBI Taxonomy" id="574774"/>
    <lineage>
        <taxon>Eukaryota</taxon>
        <taxon>Fungi</taxon>
        <taxon>Dikarya</taxon>
        <taxon>Ascomycota</taxon>
        <taxon>Pezizomycotina</taxon>
        <taxon>Dothideomycetes</taxon>
        <taxon>Pleosporomycetidae</taxon>
        <taxon>Gloniales</taxon>
        <taxon>Gloniaceae</taxon>
        <taxon>Glonium</taxon>
    </lineage>
</organism>
<evidence type="ECO:0000256" key="6">
    <source>
        <dbReference type="ARBA" id="ARBA00022786"/>
    </source>
</evidence>
<accession>A0A8E2EUD1</accession>